<dbReference type="GO" id="GO:0022857">
    <property type="term" value="F:transmembrane transporter activity"/>
    <property type="evidence" value="ECO:0007669"/>
    <property type="project" value="InterPro"/>
</dbReference>
<gene>
    <name evidence="7" type="ORF">EG328_004639</name>
</gene>
<comment type="subcellular location">
    <subcellularLocation>
        <location evidence="1">Membrane</location>
        <topology evidence="1">Multi-pass membrane protein</topology>
    </subcellularLocation>
</comment>
<keyword evidence="4 6" id="KW-0472">Membrane</keyword>
<protein>
    <recommendedName>
        <fullName evidence="9">Major facilitator superfamily (MFS) profile domain-containing protein</fullName>
    </recommendedName>
</protein>
<dbReference type="EMBL" id="WNWS01000253">
    <property type="protein sequence ID" value="KAE9973027.1"/>
    <property type="molecule type" value="Genomic_DNA"/>
</dbReference>
<proteinExistence type="predicted"/>
<dbReference type="SUPFAM" id="SSF103473">
    <property type="entry name" value="MFS general substrate transporter"/>
    <property type="match status" value="1"/>
</dbReference>
<evidence type="ECO:0008006" key="9">
    <source>
        <dbReference type="Google" id="ProtNLM"/>
    </source>
</evidence>
<feature type="transmembrane region" description="Helical" evidence="6">
    <location>
        <begin position="274"/>
        <end position="300"/>
    </location>
</feature>
<organism evidence="7 8">
    <name type="scientific">Venturia inaequalis</name>
    <name type="common">Apple scab fungus</name>
    <dbReference type="NCBI Taxonomy" id="5025"/>
    <lineage>
        <taxon>Eukaryota</taxon>
        <taxon>Fungi</taxon>
        <taxon>Dikarya</taxon>
        <taxon>Ascomycota</taxon>
        <taxon>Pezizomycotina</taxon>
        <taxon>Dothideomycetes</taxon>
        <taxon>Pleosporomycetidae</taxon>
        <taxon>Venturiales</taxon>
        <taxon>Venturiaceae</taxon>
        <taxon>Venturia</taxon>
    </lineage>
</organism>
<feature type="transmembrane region" description="Helical" evidence="6">
    <location>
        <begin position="238"/>
        <end position="262"/>
    </location>
</feature>
<feature type="transmembrane region" description="Helical" evidence="6">
    <location>
        <begin position="345"/>
        <end position="367"/>
    </location>
</feature>
<dbReference type="Gene3D" id="1.20.1250.20">
    <property type="entry name" value="MFS general substrate transporter like domains"/>
    <property type="match status" value="1"/>
</dbReference>
<dbReference type="Proteomes" id="UP000447873">
    <property type="component" value="Unassembled WGS sequence"/>
</dbReference>
<sequence length="453" mass="49277">MAAPLLPSRVSDEATPLLPAPPELEQPEGSKLWPKKASPFFITTIAILWVLIIEFGDELINPAQTRVFESIYCQLYYKDHDPSLIGNDGHGGVDEKWCKIPVVQGQVAMLKGWQNTLNAIGSGSSSVAAAMIYTIISDVTPEEGRITIFLRVQAASIATQVGAPILSAALMNLHPWVPMLSGVAIMAIPLLLVFYLPETLDYNATETDSGTTSYSSSTMSAKPEPFVKKMFHTISSSLSFLGSDVRILFILPAFFLHMLILNRDTLLQYISTRYAISIASATVLISVRSGLILFSLLLFLPALSHLLRHRLQLSSQKSDLVLAQGSTIIMSLGFLMIALAPTIPILMVALTLNSFGWGLTLFLRSLITSLVEEHHIARLNALVGVVDTMGFMIGSPSLAWAFEEGLELGGWRTGLPFLICAGALAVVVVFQAGIRIREDNKAQHTSEDLAREG</sequence>
<dbReference type="PANTHER" id="PTHR23507:SF1">
    <property type="entry name" value="FI18259P1-RELATED"/>
    <property type="match status" value="1"/>
</dbReference>
<evidence type="ECO:0000256" key="1">
    <source>
        <dbReference type="ARBA" id="ARBA00004141"/>
    </source>
</evidence>
<dbReference type="InterPro" id="IPR036259">
    <property type="entry name" value="MFS_trans_sf"/>
</dbReference>
<evidence type="ECO:0000313" key="7">
    <source>
        <dbReference type="EMBL" id="KAE9973027.1"/>
    </source>
</evidence>
<evidence type="ECO:0000256" key="4">
    <source>
        <dbReference type="ARBA" id="ARBA00023136"/>
    </source>
</evidence>
<keyword evidence="3 6" id="KW-1133">Transmembrane helix</keyword>
<evidence type="ECO:0000256" key="5">
    <source>
        <dbReference type="SAM" id="MobiDB-lite"/>
    </source>
</evidence>
<feature type="transmembrane region" description="Helical" evidence="6">
    <location>
        <begin position="414"/>
        <end position="434"/>
    </location>
</feature>
<dbReference type="PANTHER" id="PTHR23507">
    <property type="entry name" value="ZGC:174356"/>
    <property type="match status" value="1"/>
</dbReference>
<feature type="transmembrane region" description="Helical" evidence="6">
    <location>
        <begin position="320"/>
        <end position="339"/>
    </location>
</feature>
<evidence type="ECO:0000256" key="6">
    <source>
        <dbReference type="SAM" id="Phobius"/>
    </source>
</evidence>
<name>A0A8H3UP92_VENIN</name>
<feature type="transmembrane region" description="Helical" evidence="6">
    <location>
        <begin position="379"/>
        <end position="402"/>
    </location>
</feature>
<keyword evidence="2 6" id="KW-0812">Transmembrane</keyword>
<dbReference type="AlphaFoldDB" id="A0A8H3UP92"/>
<accession>A0A8H3UP92</accession>
<dbReference type="Pfam" id="PF07690">
    <property type="entry name" value="MFS_1"/>
    <property type="match status" value="1"/>
</dbReference>
<dbReference type="GO" id="GO:0016020">
    <property type="term" value="C:membrane"/>
    <property type="evidence" value="ECO:0007669"/>
    <property type="project" value="UniProtKB-SubCell"/>
</dbReference>
<comment type="caution">
    <text evidence="7">The sequence shown here is derived from an EMBL/GenBank/DDBJ whole genome shotgun (WGS) entry which is preliminary data.</text>
</comment>
<reference evidence="7 8" key="1">
    <citation type="submission" date="2018-12" db="EMBL/GenBank/DDBJ databases">
        <title>Venturia inaequalis Genome Resource.</title>
        <authorList>
            <person name="Lichtner F.J."/>
        </authorList>
    </citation>
    <scope>NUCLEOTIDE SEQUENCE [LARGE SCALE GENOMIC DNA]</scope>
    <source>
        <strain evidence="7 8">120213</strain>
    </source>
</reference>
<dbReference type="InterPro" id="IPR011701">
    <property type="entry name" value="MFS"/>
</dbReference>
<evidence type="ECO:0000256" key="3">
    <source>
        <dbReference type="ARBA" id="ARBA00022989"/>
    </source>
</evidence>
<evidence type="ECO:0000313" key="8">
    <source>
        <dbReference type="Proteomes" id="UP000447873"/>
    </source>
</evidence>
<feature type="transmembrane region" description="Helical" evidence="6">
    <location>
        <begin position="176"/>
        <end position="196"/>
    </location>
</feature>
<feature type="region of interest" description="Disordered" evidence="5">
    <location>
        <begin position="12"/>
        <end position="31"/>
    </location>
</feature>
<evidence type="ECO:0000256" key="2">
    <source>
        <dbReference type="ARBA" id="ARBA00022692"/>
    </source>
</evidence>